<dbReference type="OrthoDB" id="2923612at2"/>
<reference evidence="2 3" key="1">
    <citation type="journal article" date="2019" name="Indoor Air">
        <title>Impacts of indoor surface finishes on bacterial viability.</title>
        <authorList>
            <person name="Hu J."/>
            <person name="Maamar S.B."/>
            <person name="Glawe A.J."/>
            <person name="Gottel N."/>
            <person name="Gilbert J.A."/>
            <person name="Hartmann E.M."/>
        </authorList>
    </citation>
    <scope>NUCLEOTIDE SEQUENCE [LARGE SCALE GENOMIC DNA]</scope>
    <source>
        <strain evidence="2 3">AF060A6</strain>
    </source>
</reference>
<accession>A0A4S3PQ38</accession>
<comment type="caution">
    <text evidence="2">The sequence shown here is derived from an EMBL/GenBank/DDBJ whole genome shotgun (WGS) entry which is preliminary data.</text>
</comment>
<proteinExistence type="predicted"/>
<evidence type="ECO:0000313" key="2">
    <source>
        <dbReference type="EMBL" id="THE11709.1"/>
    </source>
</evidence>
<feature type="region of interest" description="Disordered" evidence="1">
    <location>
        <begin position="116"/>
        <end position="149"/>
    </location>
</feature>
<organism evidence="2 3">
    <name type="scientific">Bacillus timonensis</name>
    <dbReference type="NCBI Taxonomy" id="1033734"/>
    <lineage>
        <taxon>Bacteria</taxon>
        <taxon>Bacillati</taxon>
        <taxon>Bacillota</taxon>
        <taxon>Bacilli</taxon>
        <taxon>Bacillales</taxon>
        <taxon>Bacillaceae</taxon>
        <taxon>Bacillus</taxon>
    </lineage>
</organism>
<protein>
    <submittedName>
        <fullName evidence="2">Uncharacterized protein</fullName>
    </submittedName>
</protein>
<name>A0A4S3PQ38_9BACI</name>
<dbReference type="RefSeq" id="WP_136380198.1">
    <property type="nucleotide sequence ID" value="NZ_SLUB01000025.1"/>
</dbReference>
<dbReference type="AlphaFoldDB" id="A0A4S3PQ38"/>
<keyword evidence="3" id="KW-1185">Reference proteome</keyword>
<feature type="compositionally biased region" description="Basic and acidic residues" evidence="1">
    <location>
        <begin position="134"/>
        <end position="149"/>
    </location>
</feature>
<dbReference type="Proteomes" id="UP000306477">
    <property type="component" value="Unassembled WGS sequence"/>
</dbReference>
<sequence>MANTLPHVEDAASTTYLPPKGEYETFADEAHYEEKVREWGLSVKKEYWYKERTHQRIVTIKGYEVYGKTKEHNTIVLEFEDGNLTCIHPAYLKEMQSPSFAKAAISDTEVVIDKKKENTSKGNVEKPASPESKTAVKKEQPMKQGKKEKAPKIELPTDKVHFTATVKQFALTWNHFNEDNDEVVVLENVVIQQEEPIQIGLAWCSHSKTLKKLELEPGNALEFDAKIVKKKLAKGKDVDEEFIIEDPVHYKINNPSKLKKS</sequence>
<evidence type="ECO:0000256" key="1">
    <source>
        <dbReference type="SAM" id="MobiDB-lite"/>
    </source>
</evidence>
<dbReference type="EMBL" id="SLUB01000025">
    <property type="protein sequence ID" value="THE11709.1"/>
    <property type="molecule type" value="Genomic_DNA"/>
</dbReference>
<evidence type="ECO:0000313" key="3">
    <source>
        <dbReference type="Proteomes" id="UP000306477"/>
    </source>
</evidence>
<gene>
    <name evidence="2" type="ORF">E1I69_13960</name>
</gene>